<name>A0A1Q9EVN5_SYMMI</name>
<keyword evidence="5" id="KW-1185">Reference proteome</keyword>
<dbReference type="PANTHER" id="PTHR12211">
    <property type="entry name" value="ENDOPLASMIC RETICULUM PROTEIN ERP29"/>
    <property type="match status" value="1"/>
</dbReference>
<protein>
    <submittedName>
        <fullName evidence="4">Endoplasmic reticulum resident protein 29</fullName>
    </submittedName>
</protein>
<dbReference type="Pfam" id="PF07912">
    <property type="entry name" value="ERp29_N"/>
    <property type="match status" value="1"/>
</dbReference>
<organism evidence="4 5">
    <name type="scientific">Symbiodinium microadriaticum</name>
    <name type="common">Dinoflagellate</name>
    <name type="synonym">Zooxanthella microadriatica</name>
    <dbReference type="NCBI Taxonomy" id="2951"/>
    <lineage>
        <taxon>Eukaryota</taxon>
        <taxon>Sar</taxon>
        <taxon>Alveolata</taxon>
        <taxon>Dinophyceae</taxon>
        <taxon>Suessiales</taxon>
        <taxon>Symbiodiniaceae</taxon>
        <taxon>Symbiodinium</taxon>
    </lineage>
</organism>
<dbReference type="Proteomes" id="UP000186817">
    <property type="component" value="Unassembled WGS sequence"/>
</dbReference>
<sequence length="305" mass="34032">MWRLVVIWALPAVAADYNVINLDNATFPLLVGRRGWPPVLVRFDREYPFGEKADAFKAVAAVVAKSSSSTLMASVGISTYDEKQNQDVARRFGLIPEDKEELQNSDMDKLFPKILCSMLVGQLYNGKVTKADAGRWATCLCNMPAASPFQAGLLKFLGIEEKTCDVLTGEFCNEEQLPGCDWSSGAVSALCLEFLRRKRQLTSLSGKSPEELGKLLETLTKRSAQTLKKEERKEVDGQLAVLKKVLKAQKKAKKQKPPWADFAPWRVLQRGTLRFAHNLLKRGVFRAAMEEPQQAPPRSLLQTSC</sequence>
<accession>A0A1Q9EVN5</accession>
<dbReference type="GO" id="GO:0009306">
    <property type="term" value="P:protein secretion"/>
    <property type="evidence" value="ECO:0007669"/>
    <property type="project" value="InterPro"/>
</dbReference>
<dbReference type="PANTHER" id="PTHR12211:SF0">
    <property type="entry name" value="ENDOPLASMIC RETICULUM RESIDENT PROTEIN 29"/>
    <property type="match status" value="1"/>
</dbReference>
<proteinExistence type="predicted"/>
<evidence type="ECO:0000313" key="4">
    <source>
        <dbReference type="EMBL" id="OLQ11514.1"/>
    </source>
</evidence>
<dbReference type="OrthoDB" id="428836at2759"/>
<dbReference type="InterPro" id="IPR016855">
    <property type="entry name" value="ERp29"/>
</dbReference>
<dbReference type="EMBL" id="LSRX01000058">
    <property type="protein sequence ID" value="OLQ11514.1"/>
    <property type="molecule type" value="Genomic_DNA"/>
</dbReference>
<evidence type="ECO:0000313" key="5">
    <source>
        <dbReference type="Proteomes" id="UP000186817"/>
    </source>
</evidence>
<keyword evidence="2" id="KW-0732">Signal</keyword>
<feature type="chain" id="PRO_5012389913" evidence="2">
    <location>
        <begin position="16"/>
        <end position="305"/>
    </location>
</feature>
<dbReference type="AlphaFoldDB" id="A0A1Q9EVN5"/>
<dbReference type="GO" id="GO:0005788">
    <property type="term" value="C:endoplasmic reticulum lumen"/>
    <property type="evidence" value="ECO:0007669"/>
    <property type="project" value="InterPro"/>
</dbReference>
<feature type="domain" description="ERp29 N-terminal" evidence="3">
    <location>
        <begin position="19"/>
        <end position="94"/>
    </location>
</feature>
<dbReference type="InterPro" id="IPR012883">
    <property type="entry name" value="ERp29_N"/>
</dbReference>
<reference evidence="4 5" key="1">
    <citation type="submission" date="2016-02" db="EMBL/GenBank/DDBJ databases">
        <title>Genome analysis of coral dinoflagellate symbionts highlights evolutionary adaptations to a symbiotic lifestyle.</title>
        <authorList>
            <person name="Aranda M."/>
            <person name="Li Y."/>
            <person name="Liew Y.J."/>
            <person name="Baumgarten S."/>
            <person name="Simakov O."/>
            <person name="Wilson M."/>
            <person name="Piel J."/>
            <person name="Ashoor H."/>
            <person name="Bougouffa S."/>
            <person name="Bajic V.B."/>
            <person name="Ryu T."/>
            <person name="Ravasi T."/>
            <person name="Bayer T."/>
            <person name="Micklem G."/>
            <person name="Kim H."/>
            <person name="Bhak J."/>
            <person name="Lajeunesse T.C."/>
            <person name="Voolstra C.R."/>
        </authorList>
    </citation>
    <scope>NUCLEOTIDE SEQUENCE [LARGE SCALE GENOMIC DNA]</scope>
    <source>
        <strain evidence="4 5">CCMP2467</strain>
    </source>
</reference>
<evidence type="ECO:0000256" key="2">
    <source>
        <dbReference type="SAM" id="SignalP"/>
    </source>
</evidence>
<evidence type="ECO:0000256" key="1">
    <source>
        <dbReference type="ARBA" id="ARBA00022824"/>
    </source>
</evidence>
<comment type="caution">
    <text evidence="4">The sequence shown here is derived from an EMBL/GenBank/DDBJ whole genome shotgun (WGS) entry which is preliminary data.</text>
</comment>
<evidence type="ECO:0000259" key="3">
    <source>
        <dbReference type="Pfam" id="PF07912"/>
    </source>
</evidence>
<keyword evidence="1" id="KW-0256">Endoplasmic reticulum</keyword>
<feature type="signal peptide" evidence="2">
    <location>
        <begin position="1"/>
        <end position="15"/>
    </location>
</feature>
<dbReference type="Gene3D" id="3.40.30.10">
    <property type="entry name" value="Glutaredoxin"/>
    <property type="match status" value="1"/>
</dbReference>
<gene>
    <name evidence="4" type="primary">ERP29</name>
    <name evidence="4" type="ORF">AK812_SmicGene4699</name>
</gene>